<evidence type="ECO:0000256" key="1">
    <source>
        <dbReference type="SAM" id="MobiDB-lite"/>
    </source>
</evidence>
<name>A0A1M6U866_9ACTN</name>
<gene>
    <name evidence="3" type="ORF">SAMN05216499_101277</name>
</gene>
<dbReference type="OrthoDB" id="10020671at2"/>
<feature type="transmembrane region" description="Helical" evidence="2">
    <location>
        <begin position="144"/>
        <end position="166"/>
    </location>
</feature>
<keyword evidence="2" id="KW-1133">Transmembrane helix</keyword>
<evidence type="ECO:0000313" key="4">
    <source>
        <dbReference type="Proteomes" id="UP000184111"/>
    </source>
</evidence>
<feature type="region of interest" description="Disordered" evidence="1">
    <location>
        <begin position="173"/>
        <end position="308"/>
    </location>
</feature>
<reference evidence="3 4" key="1">
    <citation type="submission" date="2016-11" db="EMBL/GenBank/DDBJ databases">
        <authorList>
            <person name="Jaros S."/>
            <person name="Januszkiewicz K."/>
            <person name="Wedrychowicz H."/>
        </authorList>
    </citation>
    <scope>NUCLEOTIDE SEQUENCE [LARGE SCALE GENOMIC DNA]</scope>
    <source>
        <strain evidence="3 4">CGMCC 4.2025</strain>
    </source>
</reference>
<dbReference type="Proteomes" id="UP000184111">
    <property type="component" value="Unassembled WGS sequence"/>
</dbReference>
<feature type="compositionally biased region" description="Basic residues" evidence="1">
    <location>
        <begin position="294"/>
        <end position="308"/>
    </location>
</feature>
<proteinExistence type="predicted"/>
<accession>A0A1M6U866</accession>
<keyword evidence="4" id="KW-1185">Reference proteome</keyword>
<protein>
    <submittedName>
        <fullName evidence="3">Uncharacterized protein</fullName>
    </submittedName>
</protein>
<sequence>MSDNTRREAASTDPPHPARHPHPPLYSTAPRAGTWPDARTAEVLLSGATSWAPPTVPADRLVRLLAAARDGHAPLDPAREAAALAAFRSAAAGRARGAVPARAHRRPLVVLRTALALGAAGAAGSRGRPLAALRTAFAVRRPRVMAAAVVSALALGGVAVGMAAVARSFTPGEGAGTGPLDTRPPAAVSPDGSTAGPFTAGPGPLGGSSRPPLSPPLSPPAQGGAEAHRHGKGHQGHGHGYGSGRGTGHGHSSDKDQESGHLAPSAGRTGGGRTAETGTAEKAEKGHSAGGSRHSGHGRRPALRAPRR</sequence>
<keyword evidence="2" id="KW-0812">Transmembrane</keyword>
<feature type="compositionally biased region" description="Gly residues" evidence="1">
    <location>
        <begin position="238"/>
        <end position="249"/>
    </location>
</feature>
<dbReference type="STRING" id="310782.SAMN05216499_101277"/>
<feature type="compositionally biased region" description="Basic and acidic residues" evidence="1">
    <location>
        <begin position="1"/>
        <end position="10"/>
    </location>
</feature>
<dbReference type="EMBL" id="FRBI01000001">
    <property type="protein sequence ID" value="SHK65379.1"/>
    <property type="molecule type" value="Genomic_DNA"/>
</dbReference>
<dbReference type="RefSeq" id="WP_073492703.1">
    <property type="nucleotide sequence ID" value="NZ_FRBI01000001.1"/>
</dbReference>
<keyword evidence="2" id="KW-0472">Membrane</keyword>
<feature type="region of interest" description="Disordered" evidence="1">
    <location>
        <begin position="1"/>
        <end position="33"/>
    </location>
</feature>
<organism evidence="3 4">
    <name type="scientific">Actinacidiphila paucisporea</name>
    <dbReference type="NCBI Taxonomy" id="310782"/>
    <lineage>
        <taxon>Bacteria</taxon>
        <taxon>Bacillati</taxon>
        <taxon>Actinomycetota</taxon>
        <taxon>Actinomycetes</taxon>
        <taxon>Kitasatosporales</taxon>
        <taxon>Streptomycetaceae</taxon>
        <taxon>Actinacidiphila</taxon>
    </lineage>
</organism>
<dbReference type="AlphaFoldDB" id="A0A1M6U866"/>
<evidence type="ECO:0000256" key="2">
    <source>
        <dbReference type="SAM" id="Phobius"/>
    </source>
</evidence>
<evidence type="ECO:0000313" key="3">
    <source>
        <dbReference type="EMBL" id="SHK65379.1"/>
    </source>
</evidence>